<reference evidence="3 4" key="1">
    <citation type="submission" date="2017-06" db="EMBL/GenBank/DDBJ databases">
        <title>A platform for efficient transgenesis in Macrostomum lignano, a flatworm model organism for stem cell research.</title>
        <authorList>
            <person name="Berezikov E."/>
        </authorList>
    </citation>
    <scope>NUCLEOTIDE SEQUENCE [LARGE SCALE GENOMIC DNA]</scope>
    <source>
        <strain evidence="3">DV1</strain>
        <tissue evidence="3">Whole organism</tissue>
    </source>
</reference>
<comment type="caution">
    <text evidence="3">The sequence shown here is derived from an EMBL/GenBank/DDBJ whole genome shotgun (WGS) entry which is preliminary data.</text>
</comment>
<feature type="region of interest" description="Disordered" evidence="1">
    <location>
        <begin position="56"/>
        <end position="125"/>
    </location>
</feature>
<dbReference type="AlphaFoldDB" id="A0A267DTM3"/>
<feature type="compositionally biased region" description="Pro residues" evidence="1">
    <location>
        <begin position="111"/>
        <end position="125"/>
    </location>
</feature>
<evidence type="ECO:0000313" key="4">
    <source>
        <dbReference type="Proteomes" id="UP000215902"/>
    </source>
</evidence>
<name>A0A267DTM3_9PLAT</name>
<organism evidence="3 4">
    <name type="scientific">Macrostomum lignano</name>
    <dbReference type="NCBI Taxonomy" id="282301"/>
    <lineage>
        <taxon>Eukaryota</taxon>
        <taxon>Metazoa</taxon>
        <taxon>Spiralia</taxon>
        <taxon>Lophotrochozoa</taxon>
        <taxon>Platyhelminthes</taxon>
        <taxon>Rhabditophora</taxon>
        <taxon>Macrostomorpha</taxon>
        <taxon>Macrostomida</taxon>
        <taxon>Macrostomidae</taxon>
        <taxon>Macrostomum</taxon>
    </lineage>
</organism>
<evidence type="ECO:0000256" key="1">
    <source>
        <dbReference type="SAM" id="MobiDB-lite"/>
    </source>
</evidence>
<dbReference type="Proteomes" id="UP000215902">
    <property type="component" value="Unassembled WGS sequence"/>
</dbReference>
<keyword evidence="2" id="KW-0472">Membrane</keyword>
<evidence type="ECO:0000256" key="2">
    <source>
        <dbReference type="SAM" id="Phobius"/>
    </source>
</evidence>
<evidence type="ECO:0000313" key="3">
    <source>
        <dbReference type="EMBL" id="PAA52648.1"/>
    </source>
</evidence>
<proteinExistence type="predicted"/>
<feature type="transmembrane region" description="Helical" evidence="2">
    <location>
        <begin position="20"/>
        <end position="42"/>
    </location>
</feature>
<accession>A0A267DTM3</accession>
<dbReference type="EMBL" id="NIVC01003203">
    <property type="protein sequence ID" value="PAA52648.1"/>
    <property type="molecule type" value="Genomic_DNA"/>
</dbReference>
<evidence type="ECO:0008006" key="5">
    <source>
        <dbReference type="Google" id="ProtNLM"/>
    </source>
</evidence>
<keyword evidence="2" id="KW-0812">Transmembrane</keyword>
<sequence>MQFTTHIIILHTDTRCIAGAIVGALVFIGVVVTVIVVVCCVCKSANKRSVRPATTGAVMTIPPPASSSNGAYPTNPQQQQYPAQLQMKPPNYSESQMYPPVAPGSTQPDTAYPPGPPPAYPPQHA</sequence>
<gene>
    <name evidence="3" type="ORF">BOX15_Mlig004653g2</name>
</gene>
<protein>
    <recommendedName>
        <fullName evidence="5">Cysteine and tyrosine-rich protein 1</fullName>
    </recommendedName>
</protein>
<keyword evidence="2" id="KW-1133">Transmembrane helix</keyword>
<keyword evidence="4" id="KW-1185">Reference proteome</keyword>
<feature type="compositionally biased region" description="Low complexity" evidence="1">
    <location>
        <begin position="73"/>
        <end position="89"/>
    </location>
</feature>